<gene>
    <name evidence="2" type="ORF">RB602_07805</name>
</gene>
<evidence type="ECO:0000259" key="1">
    <source>
        <dbReference type="Pfam" id="PF13480"/>
    </source>
</evidence>
<dbReference type="RefSeq" id="WP_317079999.1">
    <property type="nucleotide sequence ID" value="NZ_CP136594.1"/>
</dbReference>
<dbReference type="KEGG" id="acoa:RB602_07805"/>
<dbReference type="Gene3D" id="3.40.630.30">
    <property type="match status" value="1"/>
</dbReference>
<accession>A0AA97HYR0</accession>
<name>A0AA97HYR0_9SPHN</name>
<dbReference type="InterPro" id="IPR038740">
    <property type="entry name" value="BioF2-like_GNAT_dom"/>
</dbReference>
<organism evidence="2 3">
    <name type="scientific">Alterisphingorhabdus coralli</name>
    <dbReference type="NCBI Taxonomy" id="3071408"/>
    <lineage>
        <taxon>Bacteria</taxon>
        <taxon>Pseudomonadati</taxon>
        <taxon>Pseudomonadota</taxon>
        <taxon>Alphaproteobacteria</taxon>
        <taxon>Sphingomonadales</taxon>
        <taxon>Sphingomonadaceae</taxon>
        <taxon>Alterisphingorhabdus (ex Yan et al. 2024)</taxon>
    </lineage>
</organism>
<dbReference type="InterPro" id="IPR016181">
    <property type="entry name" value="Acyl_CoA_acyltransferase"/>
</dbReference>
<reference evidence="2 3" key="1">
    <citation type="submission" date="2023-10" db="EMBL/GenBank/DDBJ databases">
        <title>Complete genome sequence of a Sphingomonadaceae bacterium.</title>
        <authorList>
            <person name="Yan C."/>
        </authorList>
    </citation>
    <scope>NUCLEOTIDE SEQUENCE [LARGE SCALE GENOMIC DNA]</scope>
    <source>
        <strain evidence="2 3">SCSIO 66989</strain>
    </source>
</reference>
<protein>
    <submittedName>
        <fullName evidence="2">GNAT family N-acetyltransferase</fullName>
        <ecNumber evidence="2">2.3.1.-</ecNumber>
    </submittedName>
</protein>
<evidence type="ECO:0000313" key="3">
    <source>
        <dbReference type="Proteomes" id="UP001302429"/>
    </source>
</evidence>
<proteinExistence type="predicted"/>
<dbReference type="GO" id="GO:0016746">
    <property type="term" value="F:acyltransferase activity"/>
    <property type="evidence" value="ECO:0007669"/>
    <property type="project" value="UniProtKB-KW"/>
</dbReference>
<dbReference type="AlphaFoldDB" id="A0AA97HYR0"/>
<dbReference type="EMBL" id="CP136594">
    <property type="protein sequence ID" value="WOE73774.1"/>
    <property type="molecule type" value="Genomic_DNA"/>
</dbReference>
<keyword evidence="2" id="KW-0808">Transferase</keyword>
<keyword evidence="2" id="KW-0012">Acyltransferase</keyword>
<dbReference type="SUPFAM" id="SSF55729">
    <property type="entry name" value="Acyl-CoA N-acyltransferases (Nat)"/>
    <property type="match status" value="1"/>
</dbReference>
<keyword evidence="3" id="KW-1185">Reference proteome</keyword>
<sequence>MLRSKGLSDDLSAGYAHDMPIKGEYHDSFAAVQDLARRELSRDAMANLFNRLEWLEALHSHCLADQRPAIFRASNDDPDNPAFAWLFLMQNTLPWRLKGLTNWYSFTGGPIFGEHYDEVTRMSLLRSIARMARRKAHKISLTQIPDDRGEATSLRRAFQQEGWLASSAPCDMNHYLHINGRSFDAYWQSRPGQMRSTVKRKAKSHAISVRIDHDVTPDNWADYEAIYAKSWKPEEGSPAFIRHLAESEAAHGALRLGFAFMDGAPVAAQLWTVDHGIALIHKLAYVKEAEKASPGTVLSAAMFQHVIDIDKVVTIDFGTGDDRYKADWMEQQRPRYAQDFYWPHSPLSWPDLIARAGKRTISDLAAKRRKD</sequence>
<dbReference type="Pfam" id="PF13480">
    <property type="entry name" value="Acetyltransf_6"/>
    <property type="match status" value="1"/>
</dbReference>
<feature type="domain" description="BioF2-like acetyltransferase" evidence="1">
    <location>
        <begin position="197"/>
        <end position="325"/>
    </location>
</feature>
<evidence type="ECO:0000313" key="2">
    <source>
        <dbReference type="EMBL" id="WOE73774.1"/>
    </source>
</evidence>
<dbReference type="Proteomes" id="UP001302429">
    <property type="component" value="Chromosome"/>
</dbReference>
<dbReference type="EC" id="2.3.1.-" evidence="2"/>